<dbReference type="PROSITE" id="PS50943">
    <property type="entry name" value="HTH_CROC1"/>
    <property type="match status" value="1"/>
</dbReference>
<gene>
    <name evidence="2" type="ORF">HELGO_WM25851</name>
</gene>
<sequence length="248" mass="28915">MAQTSQLLTTLKRLLKREGKTYTDVAECLSLSEPSVKRLFSSQNISLQRLDSICHLLEIEISELVFEMQQDNIASINELTHEQEVQIANSLELLLITVLVLNRWSLDQIMQHYKFGLPECIRHLAHLDRLGMIELQPNNRIRLLASPYFKWRENGPIQQVFREKIEQEYFRSSFTRDTEHLSVLNVMLSKASGQQFQRKLERLACEFDETSKNESGLEIGERKGSTVILAIRDWDYGELYGLYRTAKH</sequence>
<dbReference type="AlphaFoldDB" id="A0A6S6UF33"/>
<feature type="domain" description="HTH cro/C1-type" evidence="1">
    <location>
        <begin position="11"/>
        <end position="64"/>
    </location>
</feature>
<reference evidence="2" key="1">
    <citation type="submission" date="2020-01" db="EMBL/GenBank/DDBJ databases">
        <authorList>
            <person name="Meier V. D."/>
            <person name="Meier V D."/>
        </authorList>
    </citation>
    <scope>NUCLEOTIDE SEQUENCE</scope>
    <source>
        <strain evidence="2">HLG_WM_MAG_09</strain>
    </source>
</reference>
<dbReference type="EMBL" id="CACVAT010000601">
    <property type="protein sequence ID" value="CAA6830558.1"/>
    <property type="molecule type" value="Genomic_DNA"/>
</dbReference>
<name>A0A6S6UF33_9GAMM</name>
<evidence type="ECO:0000259" key="1">
    <source>
        <dbReference type="PROSITE" id="PS50943"/>
    </source>
</evidence>
<dbReference type="InterPro" id="IPR010982">
    <property type="entry name" value="Lambda_DNA-bd_dom_sf"/>
</dbReference>
<accession>A0A6S6UF33</accession>
<keyword evidence="2" id="KW-0238">DNA-binding</keyword>
<dbReference type="Pfam" id="PF13443">
    <property type="entry name" value="HTH_26"/>
    <property type="match status" value="1"/>
</dbReference>
<dbReference type="InterPro" id="IPR001387">
    <property type="entry name" value="Cro/C1-type_HTH"/>
</dbReference>
<dbReference type="Gene3D" id="1.10.260.40">
    <property type="entry name" value="lambda repressor-like DNA-binding domains"/>
    <property type="match status" value="1"/>
</dbReference>
<dbReference type="SMART" id="SM00530">
    <property type="entry name" value="HTH_XRE"/>
    <property type="match status" value="1"/>
</dbReference>
<proteinExistence type="predicted"/>
<dbReference type="GO" id="GO:0003677">
    <property type="term" value="F:DNA binding"/>
    <property type="evidence" value="ECO:0007669"/>
    <property type="project" value="UniProtKB-KW"/>
</dbReference>
<evidence type="ECO:0000313" key="2">
    <source>
        <dbReference type="EMBL" id="CAA6830558.1"/>
    </source>
</evidence>
<organism evidence="2">
    <name type="scientific">uncultured Thiotrichaceae bacterium</name>
    <dbReference type="NCBI Taxonomy" id="298394"/>
    <lineage>
        <taxon>Bacteria</taxon>
        <taxon>Pseudomonadati</taxon>
        <taxon>Pseudomonadota</taxon>
        <taxon>Gammaproteobacteria</taxon>
        <taxon>Thiotrichales</taxon>
        <taxon>Thiotrichaceae</taxon>
        <taxon>environmental samples</taxon>
    </lineage>
</organism>
<protein>
    <submittedName>
        <fullName evidence="2">Cro/C1-type HTH DNA-binding domain-containing protein</fullName>
    </submittedName>
</protein>
<dbReference type="SUPFAM" id="SSF47413">
    <property type="entry name" value="lambda repressor-like DNA-binding domains"/>
    <property type="match status" value="1"/>
</dbReference>